<evidence type="ECO:0000259" key="3">
    <source>
        <dbReference type="Pfam" id="PF12697"/>
    </source>
</evidence>
<dbReference type="Gene3D" id="3.40.50.1820">
    <property type="entry name" value="alpha/beta hydrolase"/>
    <property type="match status" value="1"/>
</dbReference>
<protein>
    <recommendedName>
        <fullName evidence="3">AB hydrolase-1 domain-containing protein</fullName>
    </recommendedName>
</protein>
<gene>
    <name evidence="4" type="ORF">C8D93_104128</name>
</gene>
<keyword evidence="5" id="KW-1185">Reference proteome</keyword>
<sequence>MINTHDFRPAPLIRHAQIQSVLATKSPRRRKWLRRGSRMESVSTHHMLDAGDGVRLTGWLSRQDDREPRGLVVLIHGWEGSHESTYLYSMACALHGAGYDVFRLNLRDHGGTHHLNREVFHSARIAEVLGAIRTVQVLAPAQPLFVVGFSLGGNFALRVGMHGPAAGVQPRLTIGICPSINPRATVEAIDNGSAMFRWYFMRKWRATVNAKAAAWPEYAAAAESYLRMQRLIDITARFAEEQTEYGALEPYLAAYTLAPEQIVGAASPLAIITAADDPVIPLGDFRGLDVRGALQAFEVTAHGGHCGFIENLDLESWAERRVLFLLDAAAR</sequence>
<organism evidence="4 5">
    <name type="scientific">Sinimarinibacterium flocculans</name>
    <dbReference type="NCBI Taxonomy" id="985250"/>
    <lineage>
        <taxon>Bacteria</taxon>
        <taxon>Pseudomonadati</taxon>
        <taxon>Pseudomonadota</taxon>
        <taxon>Gammaproteobacteria</taxon>
        <taxon>Nevskiales</taxon>
        <taxon>Nevskiaceae</taxon>
        <taxon>Sinimarinibacterium</taxon>
    </lineage>
</organism>
<feature type="active site" description="Charge relay system" evidence="2">
    <location>
        <position position="150"/>
    </location>
</feature>
<dbReference type="InterPro" id="IPR029058">
    <property type="entry name" value="AB_hydrolase_fold"/>
</dbReference>
<name>A0A318EDX0_9GAMM</name>
<dbReference type="OrthoDB" id="332676at2"/>
<feature type="active site" description="Charge relay system" evidence="2">
    <location>
        <position position="277"/>
    </location>
</feature>
<dbReference type="GO" id="GO:0034338">
    <property type="term" value="F:short-chain carboxylesterase activity"/>
    <property type="evidence" value="ECO:0007669"/>
    <property type="project" value="TreeGrafter"/>
</dbReference>
<dbReference type="Proteomes" id="UP000248330">
    <property type="component" value="Unassembled WGS sequence"/>
</dbReference>
<dbReference type="RefSeq" id="WP_110264927.1">
    <property type="nucleotide sequence ID" value="NZ_CAKZQT010000022.1"/>
</dbReference>
<feature type="domain" description="AB hydrolase-1" evidence="3">
    <location>
        <begin position="72"/>
        <end position="310"/>
    </location>
</feature>
<dbReference type="InterPro" id="IPR000073">
    <property type="entry name" value="AB_hydrolase_1"/>
</dbReference>
<accession>A0A318EDX0</accession>
<dbReference type="PIRSF" id="PIRSF005211">
    <property type="entry name" value="Ab_hydro_YheT"/>
    <property type="match status" value="1"/>
</dbReference>
<dbReference type="InterPro" id="IPR050960">
    <property type="entry name" value="AB_hydrolase_4_sf"/>
</dbReference>
<comment type="similarity">
    <text evidence="1">Belongs to the AB hydrolase superfamily. AB hydrolase 4 family.</text>
</comment>
<evidence type="ECO:0000256" key="1">
    <source>
        <dbReference type="ARBA" id="ARBA00010884"/>
    </source>
</evidence>
<dbReference type="AlphaFoldDB" id="A0A318EDX0"/>
<feature type="active site" description="Charge relay system" evidence="2">
    <location>
        <position position="305"/>
    </location>
</feature>
<dbReference type="PANTHER" id="PTHR10794:SF63">
    <property type="entry name" value="ALPHA_BETA HYDROLASE 1, ISOFORM A"/>
    <property type="match status" value="1"/>
</dbReference>
<evidence type="ECO:0000313" key="4">
    <source>
        <dbReference type="EMBL" id="PXV68430.1"/>
    </source>
</evidence>
<reference evidence="4 5" key="1">
    <citation type="submission" date="2018-04" db="EMBL/GenBank/DDBJ databases">
        <title>Genomic Encyclopedia of Type Strains, Phase IV (KMG-IV): sequencing the most valuable type-strain genomes for metagenomic binning, comparative biology and taxonomic classification.</title>
        <authorList>
            <person name="Goeker M."/>
        </authorList>
    </citation>
    <scope>NUCLEOTIDE SEQUENCE [LARGE SCALE GENOMIC DNA]</scope>
    <source>
        <strain evidence="4 5">DSM 104150</strain>
    </source>
</reference>
<dbReference type="InterPro" id="IPR012020">
    <property type="entry name" value="ABHD4"/>
</dbReference>
<dbReference type="SUPFAM" id="SSF53474">
    <property type="entry name" value="alpha/beta-Hydrolases"/>
    <property type="match status" value="1"/>
</dbReference>
<comment type="caution">
    <text evidence="4">The sequence shown here is derived from an EMBL/GenBank/DDBJ whole genome shotgun (WGS) entry which is preliminary data.</text>
</comment>
<evidence type="ECO:0000313" key="5">
    <source>
        <dbReference type="Proteomes" id="UP000248330"/>
    </source>
</evidence>
<dbReference type="GO" id="GO:0047372">
    <property type="term" value="F:monoacylglycerol lipase activity"/>
    <property type="evidence" value="ECO:0007669"/>
    <property type="project" value="TreeGrafter"/>
</dbReference>
<dbReference type="Pfam" id="PF12697">
    <property type="entry name" value="Abhydrolase_6"/>
    <property type="match status" value="1"/>
</dbReference>
<proteinExistence type="inferred from homology"/>
<dbReference type="EMBL" id="QICN01000004">
    <property type="protein sequence ID" value="PXV68430.1"/>
    <property type="molecule type" value="Genomic_DNA"/>
</dbReference>
<evidence type="ECO:0000256" key="2">
    <source>
        <dbReference type="PIRSR" id="PIRSR005211-1"/>
    </source>
</evidence>
<dbReference type="PANTHER" id="PTHR10794">
    <property type="entry name" value="ABHYDROLASE DOMAIN-CONTAINING PROTEIN"/>
    <property type="match status" value="1"/>
</dbReference>